<evidence type="ECO:0000313" key="3">
    <source>
        <dbReference type="EMBL" id="MDS1272125.1"/>
    </source>
</evidence>
<feature type="transmembrane region" description="Helical" evidence="1">
    <location>
        <begin position="80"/>
        <end position="99"/>
    </location>
</feature>
<feature type="domain" description="DUF6542" evidence="2">
    <location>
        <begin position="25"/>
        <end position="141"/>
    </location>
</feature>
<keyword evidence="4" id="KW-1185">Reference proteome</keyword>
<keyword evidence="1" id="KW-0472">Membrane</keyword>
<accession>A0ABU2H9X5</accession>
<dbReference type="RefSeq" id="WP_310913697.1">
    <property type="nucleotide sequence ID" value="NZ_JAVLVT010000010.1"/>
</dbReference>
<evidence type="ECO:0000256" key="1">
    <source>
        <dbReference type="SAM" id="Phobius"/>
    </source>
</evidence>
<feature type="transmembrane region" description="Helical" evidence="1">
    <location>
        <begin position="55"/>
        <end position="73"/>
    </location>
</feature>
<proteinExistence type="predicted"/>
<name>A0ABU2H9X5_9ACTN</name>
<protein>
    <recommendedName>
        <fullName evidence="2">DUF6542 domain-containing protein</fullName>
    </recommendedName>
</protein>
<keyword evidence="1" id="KW-1133">Transmembrane helix</keyword>
<comment type="caution">
    <text evidence="3">The sequence shown here is derived from an EMBL/GenBank/DDBJ whole genome shotgun (WGS) entry which is preliminary data.</text>
</comment>
<dbReference type="EMBL" id="JAVLVT010000010">
    <property type="protein sequence ID" value="MDS1272125.1"/>
    <property type="molecule type" value="Genomic_DNA"/>
</dbReference>
<feature type="transmembrane region" description="Helical" evidence="1">
    <location>
        <begin position="31"/>
        <end position="49"/>
    </location>
</feature>
<gene>
    <name evidence="3" type="ORF">RIF23_17690</name>
</gene>
<dbReference type="Proteomes" id="UP001250214">
    <property type="component" value="Unassembled WGS sequence"/>
</dbReference>
<feature type="transmembrane region" description="Helical" evidence="1">
    <location>
        <begin position="119"/>
        <end position="140"/>
    </location>
</feature>
<sequence>MSRDEPGPAPGPHVVAGPGAYRPLRMTGRGAVLLMIVVCFVSSLTALLLGQPTLGGLGFFGAAIFAVVFVRPADLLTLSVCPPLAYFLGALLAELAHGIGSEHTTGNLLMGLGAQLAHAAPWLFLGTAAVLVIGVFRGLATNIREFSDELNAARLRRRAQSPSDDESEPAAG</sequence>
<dbReference type="Pfam" id="PF20177">
    <property type="entry name" value="DUF6542"/>
    <property type="match status" value="1"/>
</dbReference>
<dbReference type="InterPro" id="IPR046672">
    <property type="entry name" value="DUF6542"/>
</dbReference>
<evidence type="ECO:0000259" key="2">
    <source>
        <dbReference type="Pfam" id="PF20177"/>
    </source>
</evidence>
<organism evidence="3 4">
    <name type="scientific">Lipingzhangella rawalii</name>
    <dbReference type="NCBI Taxonomy" id="2055835"/>
    <lineage>
        <taxon>Bacteria</taxon>
        <taxon>Bacillati</taxon>
        <taxon>Actinomycetota</taxon>
        <taxon>Actinomycetes</taxon>
        <taxon>Streptosporangiales</taxon>
        <taxon>Nocardiopsidaceae</taxon>
        <taxon>Lipingzhangella</taxon>
    </lineage>
</organism>
<evidence type="ECO:0000313" key="4">
    <source>
        <dbReference type="Proteomes" id="UP001250214"/>
    </source>
</evidence>
<reference evidence="4" key="1">
    <citation type="submission" date="2023-07" db="EMBL/GenBank/DDBJ databases">
        <title>Novel species in the genus Lipingzhangella isolated from Sambhar Salt Lake.</title>
        <authorList>
            <person name="Jiya N."/>
            <person name="Kajale S."/>
            <person name="Sharma A."/>
        </authorList>
    </citation>
    <scope>NUCLEOTIDE SEQUENCE [LARGE SCALE GENOMIC DNA]</scope>
    <source>
        <strain evidence="4">LS1_29</strain>
    </source>
</reference>
<keyword evidence="1" id="KW-0812">Transmembrane</keyword>